<name>A0ACC1N2Y5_9HYPO</name>
<reference evidence="1" key="1">
    <citation type="submission" date="2022-08" db="EMBL/GenBank/DDBJ databases">
        <title>Genome Sequence of Lecanicillium fungicola.</title>
        <authorList>
            <person name="Buettner E."/>
        </authorList>
    </citation>
    <scope>NUCLEOTIDE SEQUENCE</scope>
    <source>
        <strain evidence="1">Babe33</strain>
    </source>
</reference>
<proteinExistence type="predicted"/>
<protein>
    <submittedName>
        <fullName evidence="1">Uncharacterized protein</fullName>
    </submittedName>
</protein>
<organism evidence="1 2">
    <name type="scientific">Zarea fungicola</name>
    <dbReference type="NCBI Taxonomy" id="93591"/>
    <lineage>
        <taxon>Eukaryota</taxon>
        <taxon>Fungi</taxon>
        <taxon>Dikarya</taxon>
        <taxon>Ascomycota</taxon>
        <taxon>Pezizomycotina</taxon>
        <taxon>Sordariomycetes</taxon>
        <taxon>Hypocreomycetidae</taxon>
        <taxon>Hypocreales</taxon>
        <taxon>Cordycipitaceae</taxon>
        <taxon>Zarea</taxon>
    </lineage>
</organism>
<dbReference type="Proteomes" id="UP001143910">
    <property type="component" value="Unassembled WGS sequence"/>
</dbReference>
<dbReference type="EMBL" id="JANJQO010000949">
    <property type="protein sequence ID" value="KAJ2973602.1"/>
    <property type="molecule type" value="Genomic_DNA"/>
</dbReference>
<comment type="caution">
    <text evidence="1">The sequence shown here is derived from an EMBL/GenBank/DDBJ whole genome shotgun (WGS) entry which is preliminary data.</text>
</comment>
<keyword evidence="2" id="KW-1185">Reference proteome</keyword>
<evidence type="ECO:0000313" key="2">
    <source>
        <dbReference type="Proteomes" id="UP001143910"/>
    </source>
</evidence>
<accession>A0ACC1N2Y5</accession>
<gene>
    <name evidence="1" type="ORF">NQ176_g6515</name>
</gene>
<evidence type="ECO:0000313" key="1">
    <source>
        <dbReference type="EMBL" id="KAJ2973602.1"/>
    </source>
</evidence>
<sequence>MRLSTTFLFGLVSTTLAKPTYHRRPDSSWDYIVNGVEVERRDERTNSSLANYSLRGKSIDPSSLGVDTVKQYAGYLDDNTQNKHLFYWFFESRNDPANDPVVLWLSGGPGCSSMTGLFFELGPAKITADIEVVNNPNSWNNRANVLFLDQPVNTGYSYGDDVSTSLAASKDIYALLKLFFQQFPQYAKQDFHIAGESYAGHYIPDDAAEILSHSDSGINLKSVLIGNGLTDVYNQYPQYPEMACGNGGYPATVDQGTCQQMRNAIPRCQSAIKQCYSTQNTRDCTSASSVCSRVSNGYYQTESANPYDVRKPCEPDSGGLCYTGMNYVQQYLNQQEVLNALNVEVDSFENCNDQVNGEFHQTGDDMLPVHLNVPKILAANVPVLVYAGDADYICNWLGQRAWTNALQWPGQSSFKAAQTQNLSPKTGGGAAYGTVQNAKGLAFARIFGAGHLVPMDQPQPILDLVNRWIHDKDFQQ</sequence>